<dbReference type="CDD" id="cd03268">
    <property type="entry name" value="ABC_BcrA_bacitracin_resist"/>
    <property type="match status" value="1"/>
</dbReference>
<dbReference type="SUPFAM" id="SSF52540">
    <property type="entry name" value="P-loop containing nucleoside triphosphate hydrolases"/>
    <property type="match status" value="1"/>
</dbReference>
<proteinExistence type="inferred from homology"/>
<dbReference type="InterPro" id="IPR027417">
    <property type="entry name" value="P-loop_NTPase"/>
</dbReference>
<dbReference type="AlphaFoldDB" id="A0A369B7Z7"/>
<evidence type="ECO:0000313" key="6">
    <source>
        <dbReference type="EMBL" id="RCX17652.1"/>
    </source>
</evidence>
<accession>A0A369B7Z7</accession>
<dbReference type="InterPro" id="IPR003593">
    <property type="entry name" value="AAA+_ATPase"/>
</dbReference>
<feature type="domain" description="ABC transporter" evidence="5">
    <location>
        <begin position="5"/>
        <end position="233"/>
    </location>
</feature>
<gene>
    <name evidence="6" type="ORF">DFP94_10810</name>
</gene>
<keyword evidence="7" id="KW-1185">Reference proteome</keyword>
<dbReference type="RefSeq" id="WP_114497764.1">
    <property type="nucleotide sequence ID" value="NZ_QPJW01000008.1"/>
</dbReference>
<comment type="caution">
    <text evidence="6">The sequence shown here is derived from an EMBL/GenBank/DDBJ whole genome shotgun (WGS) entry which is preliminary data.</text>
</comment>
<dbReference type="GO" id="GO:0016887">
    <property type="term" value="F:ATP hydrolysis activity"/>
    <property type="evidence" value="ECO:0007669"/>
    <property type="project" value="InterPro"/>
</dbReference>
<dbReference type="PANTHER" id="PTHR43335">
    <property type="entry name" value="ABC TRANSPORTER, ATP-BINDING PROTEIN"/>
    <property type="match status" value="1"/>
</dbReference>
<reference evidence="6 7" key="1">
    <citation type="submission" date="2018-07" db="EMBL/GenBank/DDBJ databases">
        <title>Genomic Encyclopedia of Type Strains, Phase III (KMG-III): the genomes of soil and plant-associated and newly described type strains.</title>
        <authorList>
            <person name="Whitman W."/>
        </authorList>
    </citation>
    <scope>NUCLEOTIDE SEQUENCE [LARGE SCALE GENOMIC DNA]</scope>
    <source>
        <strain evidence="6 7">CECT 8333</strain>
    </source>
</reference>
<dbReference type="PROSITE" id="PS00211">
    <property type="entry name" value="ABC_TRANSPORTER_1"/>
    <property type="match status" value="1"/>
</dbReference>
<dbReference type="PROSITE" id="PS50893">
    <property type="entry name" value="ABC_TRANSPORTER_2"/>
    <property type="match status" value="1"/>
</dbReference>
<comment type="similarity">
    <text evidence="1">Belongs to the ABC transporter superfamily.</text>
</comment>
<evidence type="ECO:0000259" key="5">
    <source>
        <dbReference type="PROSITE" id="PS50893"/>
    </source>
</evidence>
<keyword evidence="3" id="KW-0547">Nucleotide-binding</keyword>
<evidence type="ECO:0000313" key="7">
    <source>
        <dbReference type="Proteomes" id="UP000253090"/>
    </source>
</evidence>
<protein>
    <submittedName>
        <fullName evidence="6">ABC-2 type transport system ATP-binding protein</fullName>
    </submittedName>
</protein>
<evidence type="ECO:0000256" key="4">
    <source>
        <dbReference type="ARBA" id="ARBA00022840"/>
    </source>
</evidence>
<name>A0A369B7Z7_9BACL</name>
<dbReference type="Gene3D" id="3.40.50.300">
    <property type="entry name" value="P-loop containing nucleotide triphosphate hydrolases"/>
    <property type="match status" value="1"/>
</dbReference>
<dbReference type="InterPro" id="IPR003439">
    <property type="entry name" value="ABC_transporter-like_ATP-bd"/>
</dbReference>
<dbReference type="Pfam" id="PF00005">
    <property type="entry name" value="ABC_tran"/>
    <property type="match status" value="1"/>
</dbReference>
<keyword evidence="2" id="KW-0813">Transport</keyword>
<sequence length="307" mass="34298">MTYIARTIGVTKAYGGTEVVSDVCMNIRQGEIYGFLGHNGAGKTTLMRMLTNLVKPTAGEIELFGEKLTPHSYEVLKRMGSVIEYPFFYDGLSARENLDLHCEYMGFPDKKVIGAMMEQVGLKDTGRKPVREFSLGMKQRLGIARALITTPELLILDEPINGLDPAGIKELRDLLKRLSAEYRITLLVSSHILGEIEQIADTVGVIRGGRLIEEVSMERIRGQHNEYIELRPTDVRKAAYVMEHLLGLSNYKLVGEHTLRVYDPGVSPSELNASLVRYDVAIESIFKRAHSLEDYFMNLMKGGGDVA</sequence>
<dbReference type="EMBL" id="QPJW01000008">
    <property type="protein sequence ID" value="RCX17652.1"/>
    <property type="molecule type" value="Genomic_DNA"/>
</dbReference>
<evidence type="ECO:0000256" key="1">
    <source>
        <dbReference type="ARBA" id="ARBA00005417"/>
    </source>
</evidence>
<keyword evidence="4 6" id="KW-0067">ATP-binding</keyword>
<dbReference type="SMART" id="SM00382">
    <property type="entry name" value="AAA"/>
    <property type="match status" value="1"/>
</dbReference>
<dbReference type="InterPro" id="IPR017871">
    <property type="entry name" value="ABC_transporter-like_CS"/>
</dbReference>
<dbReference type="PANTHER" id="PTHR43335:SF8">
    <property type="entry name" value="ABC TRANSPORTER, ATP-BINDING PROTEIN"/>
    <property type="match status" value="1"/>
</dbReference>
<evidence type="ECO:0000256" key="2">
    <source>
        <dbReference type="ARBA" id="ARBA00022448"/>
    </source>
</evidence>
<dbReference type="Proteomes" id="UP000253090">
    <property type="component" value="Unassembled WGS sequence"/>
</dbReference>
<dbReference type="OrthoDB" id="9804819at2"/>
<evidence type="ECO:0000256" key="3">
    <source>
        <dbReference type="ARBA" id="ARBA00022741"/>
    </source>
</evidence>
<organism evidence="6 7">
    <name type="scientific">Fontibacillus phaseoli</name>
    <dbReference type="NCBI Taxonomy" id="1416533"/>
    <lineage>
        <taxon>Bacteria</taxon>
        <taxon>Bacillati</taxon>
        <taxon>Bacillota</taxon>
        <taxon>Bacilli</taxon>
        <taxon>Bacillales</taxon>
        <taxon>Paenibacillaceae</taxon>
        <taxon>Fontibacillus</taxon>
    </lineage>
</organism>
<dbReference type="GO" id="GO:0005524">
    <property type="term" value="F:ATP binding"/>
    <property type="evidence" value="ECO:0007669"/>
    <property type="project" value="UniProtKB-KW"/>
</dbReference>